<protein>
    <submittedName>
        <fullName evidence="3">CDP-glucose 4,6-dehydratase</fullName>
        <ecNumber evidence="3">4.2.1.45</ecNumber>
    </submittedName>
</protein>
<dbReference type="SUPFAM" id="SSF51735">
    <property type="entry name" value="NAD(P)-binding Rossmann-fold domains"/>
    <property type="match status" value="1"/>
</dbReference>
<dbReference type="PROSITE" id="PS00061">
    <property type="entry name" value="ADH_SHORT"/>
    <property type="match status" value="1"/>
</dbReference>
<reference evidence="3 4" key="1">
    <citation type="submission" date="2023-08" db="EMBL/GenBank/DDBJ databases">
        <authorList>
            <person name="Folkvardsen B D."/>
            <person name="Norman A."/>
        </authorList>
    </citation>
    <scope>NUCLEOTIDE SEQUENCE [LARGE SCALE GENOMIC DNA]</scope>
    <source>
        <strain evidence="3 4">Mu0053</strain>
    </source>
</reference>
<dbReference type="RefSeq" id="WP_308482129.1">
    <property type="nucleotide sequence ID" value="NZ_OY726397.1"/>
</dbReference>
<dbReference type="InterPro" id="IPR001509">
    <property type="entry name" value="Epimerase_deHydtase"/>
</dbReference>
<dbReference type="Proteomes" id="UP001190465">
    <property type="component" value="Chromosome"/>
</dbReference>
<keyword evidence="4" id="KW-1185">Reference proteome</keyword>
<dbReference type="InterPro" id="IPR020904">
    <property type="entry name" value="Sc_DH/Rdtase_CS"/>
</dbReference>
<sequence>MEQRRRTLEVLVLNAFGGAYRGRRVLVTGHTGFKGSWLCLWLHMLGADVIGLGLDPPSESSHWTQLQLPIRDHRIDVRDEAAVRDLVTTEQPEVVFHLAAQPLVRRSYREPVTTWATNVMGAAHVIESVRHTPQVRAVVVVTSDKCYENREWWWPYRERDPLGGHDPYSASKAGVEFVAASYRAAFLQHPSAPLLATARAGNVVGGGDWSEDRLIPDLARSILAGRPLVIRAPRATRPWQHVLDCLSGYLLLGRRLLDGDAACADAWNFGPDGEGNHTVEEVLRELALTWPQLRWQLATGPEPHEAGLLQLDIARAKMRLGWHPVWGFEHTLQHTAQWYRRFIEVGEVPSADQLSAYVADAAHSGLAWATG</sequence>
<organism evidence="3 4">
    <name type="scientific">[Mycobacterium] burgundiense</name>
    <dbReference type="NCBI Taxonomy" id="3064286"/>
    <lineage>
        <taxon>Bacteria</taxon>
        <taxon>Bacillati</taxon>
        <taxon>Actinomycetota</taxon>
        <taxon>Actinomycetes</taxon>
        <taxon>Mycobacteriales</taxon>
        <taxon>Mycobacteriaceae</taxon>
        <taxon>Mycolicibacterium</taxon>
    </lineage>
</organism>
<dbReference type="NCBIfam" id="TIGR02622">
    <property type="entry name" value="CDP_4_6_dhtase"/>
    <property type="match status" value="1"/>
</dbReference>
<dbReference type="EC" id="4.2.1.45" evidence="3"/>
<keyword evidence="3" id="KW-0456">Lyase</keyword>
<evidence type="ECO:0000313" key="3">
    <source>
        <dbReference type="EMBL" id="CAJ1501502.1"/>
    </source>
</evidence>
<dbReference type="PANTHER" id="PTHR43000">
    <property type="entry name" value="DTDP-D-GLUCOSE 4,6-DEHYDRATASE-RELATED"/>
    <property type="match status" value="1"/>
</dbReference>
<comment type="similarity">
    <text evidence="1">Belongs to the NAD(P)-dependent epimerase/dehydratase family.</text>
</comment>
<evidence type="ECO:0000256" key="1">
    <source>
        <dbReference type="ARBA" id="ARBA00007637"/>
    </source>
</evidence>
<dbReference type="InterPro" id="IPR036291">
    <property type="entry name" value="NAD(P)-bd_dom_sf"/>
</dbReference>
<proteinExistence type="inferred from homology"/>
<evidence type="ECO:0000259" key="2">
    <source>
        <dbReference type="Pfam" id="PF01370"/>
    </source>
</evidence>
<accession>A0ABM9LM96</accession>
<dbReference type="Gene3D" id="3.90.25.10">
    <property type="entry name" value="UDP-galactose 4-epimerase, domain 1"/>
    <property type="match status" value="1"/>
</dbReference>
<dbReference type="Pfam" id="PF01370">
    <property type="entry name" value="Epimerase"/>
    <property type="match status" value="1"/>
</dbReference>
<dbReference type="InterPro" id="IPR013445">
    <property type="entry name" value="CDP_4_6_deHydtase"/>
</dbReference>
<gene>
    <name evidence="3" type="primary">rfbG</name>
    <name evidence="3" type="ORF">MU0053_001943</name>
</gene>
<evidence type="ECO:0000313" key="4">
    <source>
        <dbReference type="Proteomes" id="UP001190465"/>
    </source>
</evidence>
<dbReference type="GO" id="GO:0047733">
    <property type="term" value="F:CDP-glucose 4,6-dehydratase activity"/>
    <property type="evidence" value="ECO:0007669"/>
    <property type="project" value="UniProtKB-EC"/>
</dbReference>
<name>A0ABM9LM96_9MYCO</name>
<dbReference type="EMBL" id="OY726397">
    <property type="protein sequence ID" value="CAJ1501502.1"/>
    <property type="molecule type" value="Genomic_DNA"/>
</dbReference>
<dbReference type="Gene3D" id="3.40.50.720">
    <property type="entry name" value="NAD(P)-binding Rossmann-like Domain"/>
    <property type="match status" value="1"/>
</dbReference>
<feature type="domain" description="NAD-dependent epimerase/dehydratase" evidence="2">
    <location>
        <begin position="25"/>
        <end position="255"/>
    </location>
</feature>